<comment type="caution">
    <text evidence="1">The sequence shown here is derived from an EMBL/GenBank/DDBJ whole genome shotgun (WGS) entry which is preliminary data.</text>
</comment>
<dbReference type="NCBIfam" id="TIGR02841">
    <property type="entry name" value="spore_YyaC"/>
    <property type="match status" value="1"/>
</dbReference>
<organism evidence="1 2">
    <name type="scientific">Virgibacillus oceani</name>
    <dbReference type="NCBI Taxonomy" id="1479511"/>
    <lineage>
        <taxon>Bacteria</taxon>
        <taxon>Bacillati</taxon>
        <taxon>Bacillota</taxon>
        <taxon>Bacilli</taxon>
        <taxon>Bacillales</taxon>
        <taxon>Bacillaceae</taxon>
        <taxon>Virgibacillus</taxon>
    </lineage>
</organism>
<dbReference type="Proteomes" id="UP000622860">
    <property type="component" value="Unassembled WGS sequence"/>
</dbReference>
<keyword evidence="2" id="KW-1185">Reference proteome</keyword>
<dbReference type="RefSeq" id="WP_188455410.1">
    <property type="nucleotide sequence ID" value="NZ_BMFR01000008.1"/>
</dbReference>
<protein>
    <submittedName>
        <fullName evidence="1">Spore protease YyaC</fullName>
    </submittedName>
</protein>
<name>A0A917HE78_9BACI</name>
<accession>A0A917HE78</accession>
<sequence>MNLKTGFAAKNDNMKVLHTNPDLITTISEKIISWLPEIPREYVVVCIGTDRSTGDALGPLTGSFFSEMKPKHMTVYGTLQEPVHATNLEGYIKLITEQHRDPYIIAIDACLGKSTSVGCIITGEGPLKPGAALNKPLPSIGDIHVTGVVNISGFMEYSILQNTRLSVVVEMAKKMAAILEEIDRRLCYSRSFPATIAPPLTQNIADM</sequence>
<reference evidence="1" key="2">
    <citation type="submission" date="2020-09" db="EMBL/GenBank/DDBJ databases">
        <authorList>
            <person name="Sun Q."/>
            <person name="Zhou Y."/>
        </authorList>
    </citation>
    <scope>NUCLEOTIDE SEQUENCE</scope>
    <source>
        <strain evidence="1">CGMCC 1.12754</strain>
    </source>
</reference>
<dbReference type="Pfam" id="PF06866">
    <property type="entry name" value="DUF1256"/>
    <property type="match status" value="1"/>
</dbReference>
<dbReference type="EMBL" id="BMFR01000008">
    <property type="protein sequence ID" value="GGG76337.1"/>
    <property type="molecule type" value="Genomic_DNA"/>
</dbReference>
<proteinExistence type="predicted"/>
<dbReference type="AlphaFoldDB" id="A0A917HE78"/>
<evidence type="ECO:0000313" key="2">
    <source>
        <dbReference type="Proteomes" id="UP000622860"/>
    </source>
</evidence>
<keyword evidence="1" id="KW-0645">Protease</keyword>
<evidence type="ECO:0000313" key="1">
    <source>
        <dbReference type="EMBL" id="GGG76337.1"/>
    </source>
</evidence>
<dbReference type="InterPro" id="IPR009665">
    <property type="entry name" value="YyaC"/>
</dbReference>
<reference evidence="1" key="1">
    <citation type="journal article" date="2014" name="Int. J. Syst. Evol. Microbiol.">
        <title>Complete genome sequence of Corynebacterium casei LMG S-19264T (=DSM 44701T), isolated from a smear-ripened cheese.</title>
        <authorList>
            <consortium name="US DOE Joint Genome Institute (JGI-PGF)"/>
            <person name="Walter F."/>
            <person name="Albersmeier A."/>
            <person name="Kalinowski J."/>
            <person name="Ruckert C."/>
        </authorList>
    </citation>
    <scope>NUCLEOTIDE SEQUENCE</scope>
    <source>
        <strain evidence="1">CGMCC 1.12754</strain>
    </source>
</reference>
<dbReference type="InterPro" id="IPR023430">
    <property type="entry name" value="Pept_HybD-like_dom_sf"/>
</dbReference>
<keyword evidence="1" id="KW-0378">Hydrolase</keyword>
<dbReference type="GO" id="GO:0008233">
    <property type="term" value="F:peptidase activity"/>
    <property type="evidence" value="ECO:0007669"/>
    <property type="project" value="UniProtKB-KW"/>
</dbReference>
<gene>
    <name evidence="1" type="ORF">GCM10011398_21580</name>
</gene>
<dbReference type="GO" id="GO:0006508">
    <property type="term" value="P:proteolysis"/>
    <property type="evidence" value="ECO:0007669"/>
    <property type="project" value="UniProtKB-KW"/>
</dbReference>
<dbReference type="SUPFAM" id="SSF53163">
    <property type="entry name" value="HybD-like"/>
    <property type="match status" value="1"/>
</dbReference>